<dbReference type="GO" id="GO:0008380">
    <property type="term" value="P:RNA splicing"/>
    <property type="evidence" value="ECO:0007669"/>
    <property type="project" value="UniProtKB-KW"/>
</dbReference>
<evidence type="ECO:0000256" key="18">
    <source>
        <dbReference type="ARBA" id="ARBA00023187"/>
    </source>
</evidence>
<dbReference type="GO" id="GO:0030057">
    <property type="term" value="C:desmosome"/>
    <property type="evidence" value="ECO:0007669"/>
    <property type="project" value="UniProtKB-SubCell"/>
</dbReference>
<feature type="compositionally biased region" description="Basic and acidic residues" evidence="22">
    <location>
        <begin position="285"/>
        <end position="294"/>
    </location>
</feature>
<keyword evidence="19" id="KW-0539">Nucleus</keyword>
<keyword evidence="15" id="KW-0238">DNA-binding</keyword>
<keyword evidence="13" id="KW-0805">Transcription regulation</keyword>
<feature type="compositionally biased region" description="Acidic residues" evidence="22">
    <location>
        <begin position="299"/>
        <end position="313"/>
    </location>
</feature>
<feature type="coiled-coil region" evidence="21">
    <location>
        <begin position="155"/>
        <end position="182"/>
    </location>
</feature>
<keyword evidence="11" id="KW-0965">Cell junction</keyword>
<keyword evidence="17" id="KW-0804">Transcription</keyword>
<evidence type="ECO:0000256" key="20">
    <source>
        <dbReference type="ARBA" id="ARBA00025916"/>
    </source>
</evidence>
<dbReference type="PANTHER" id="PTHR12707">
    <property type="entry name" value="PINN"/>
    <property type="match status" value="1"/>
</dbReference>
<keyword evidence="7" id="KW-0597">Phosphoprotein</keyword>
<evidence type="ECO:0000313" key="26">
    <source>
        <dbReference type="Proteomes" id="UP001329430"/>
    </source>
</evidence>
<dbReference type="Proteomes" id="UP001329430">
    <property type="component" value="Chromosome 2"/>
</dbReference>
<evidence type="ECO:0000256" key="17">
    <source>
        <dbReference type="ARBA" id="ARBA00023163"/>
    </source>
</evidence>
<evidence type="ECO:0000256" key="13">
    <source>
        <dbReference type="ARBA" id="ARBA00023015"/>
    </source>
</evidence>
<comment type="subcellular location">
    <subcellularLocation>
        <location evidence="2">Cell junction</location>
        <location evidence="2">Desmosome</location>
    </subcellularLocation>
    <subcellularLocation>
        <location evidence="1">Nucleus speckle</location>
    </subcellularLocation>
</comment>
<feature type="compositionally biased region" description="Polar residues" evidence="22">
    <location>
        <begin position="403"/>
        <end position="419"/>
    </location>
</feature>
<evidence type="ECO:0000256" key="16">
    <source>
        <dbReference type="ARBA" id="ARBA00023159"/>
    </source>
</evidence>
<feature type="domain" description="Pinin/SDK" evidence="24">
    <location>
        <begin position="11"/>
        <end position="84"/>
    </location>
</feature>
<keyword evidence="9" id="KW-0747">Spliceosome</keyword>
<keyword evidence="12" id="KW-0007">Acetylation</keyword>
<dbReference type="Pfam" id="PF04697">
    <property type="entry name" value="Pinin_SDK_N"/>
    <property type="match status" value="1"/>
</dbReference>
<dbReference type="GO" id="GO:0071013">
    <property type="term" value="C:catalytic step 2 spliceosome"/>
    <property type="evidence" value="ECO:0007669"/>
    <property type="project" value="TreeGrafter"/>
</dbReference>
<dbReference type="GO" id="GO:0006397">
    <property type="term" value="P:mRNA processing"/>
    <property type="evidence" value="ECO:0007669"/>
    <property type="project" value="UniProtKB-KW"/>
</dbReference>
<keyword evidence="8" id="KW-0507">mRNA processing</keyword>
<protein>
    <recommendedName>
        <fullName evidence="4">Pinin</fullName>
    </recommendedName>
</protein>
<comment type="similarity">
    <text evidence="3">Belongs to the pinin family.</text>
</comment>
<feature type="compositionally biased region" description="Basic and acidic residues" evidence="22">
    <location>
        <begin position="384"/>
        <end position="402"/>
    </location>
</feature>
<keyword evidence="10" id="KW-0832">Ubl conjugation</keyword>
<dbReference type="InterPro" id="IPR006786">
    <property type="entry name" value="Pinin_SDK_MemA"/>
</dbReference>
<evidence type="ECO:0000256" key="5">
    <source>
        <dbReference type="ARBA" id="ARBA00022481"/>
    </source>
</evidence>
<keyword evidence="6" id="KW-1017">Isopeptide bond</keyword>
<feature type="domain" description="Pinin/SDK/MemA protein" evidence="23">
    <location>
        <begin position="135"/>
        <end position="259"/>
    </location>
</feature>
<feature type="region of interest" description="Disordered" evidence="22">
    <location>
        <begin position="383"/>
        <end position="419"/>
    </location>
</feature>
<keyword evidence="16" id="KW-0010">Activator</keyword>
<evidence type="ECO:0000256" key="10">
    <source>
        <dbReference type="ARBA" id="ARBA00022843"/>
    </source>
</evidence>
<dbReference type="GO" id="GO:0016607">
    <property type="term" value="C:nuclear speck"/>
    <property type="evidence" value="ECO:0007669"/>
    <property type="project" value="UniProtKB-SubCell"/>
</dbReference>
<keyword evidence="26" id="KW-1185">Reference proteome</keyword>
<evidence type="ECO:0000256" key="2">
    <source>
        <dbReference type="ARBA" id="ARBA00004568"/>
    </source>
</evidence>
<dbReference type="EMBL" id="JAVRBK010000002">
    <property type="protein sequence ID" value="KAK5648606.1"/>
    <property type="molecule type" value="Genomic_DNA"/>
</dbReference>
<organism evidence="25 26">
    <name type="scientific">Pyrocoelia pectoralis</name>
    <dbReference type="NCBI Taxonomy" id="417401"/>
    <lineage>
        <taxon>Eukaryota</taxon>
        <taxon>Metazoa</taxon>
        <taxon>Ecdysozoa</taxon>
        <taxon>Arthropoda</taxon>
        <taxon>Hexapoda</taxon>
        <taxon>Insecta</taxon>
        <taxon>Pterygota</taxon>
        <taxon>Neoptera</taxon>
        <taxon>Endopterygota</taxon>
        <taxon>Coleoptera</taxon>
        <taxon>Polyphaga</taxon>
        <taxon>Elateriformia</taxon>
        <taxon>Elateroidea</taxon>
        <taxon>Lampyridae</taxon>
        <taxon>Lampyrinae</taxon>
        <taxon>Pyrocoelia</taxon>
    </lineage>
</organism>
<evidence type="ECO:0000256" key="12">
    <source>
        <dbReference type="ARBA" id="ARBA00022990"/>
    </source>
</evidence>
<evidence type="ECO:0000259" key="23">
    <source>
        <dbReference type="Pfam" id="PF04696"/>
    </source>
</evidence>
<evidence type="ECO:0000259" key="24">
    <source>
        <dbReference type="Pfam" id="PF04697"/>
    </source>
</evidence>
<dbReference type="InterPro" id="IPR006787">
    <property type="entry name" value="Pinin_SDK_N"/>
</dbReference>
<sequence length="419" mass="48874">MGTEILKSFGVLQSELEQAKSSLKGVDENIKRLIGRDPSEIIPRPGIKRNLSVEENNRGRPRISSLNRARNFNHENDEPSNKRRQSVFKRLSERPPHYEEEILQQPQKQLISKVIVTPREVPSRQDALAAQSTDEKSKARNRRMFGALLGTLQKFQQEETKLKSKEQKRAQVEKKIEEHEIREKAEIKKERQELFFNRKRKQAEIKVIELKMTRMREYAVWEERQKPRKNFIQTKAKPHIYYLPRRVNEPSKALLEKSKVDVEKIIEKRRLEVSTELQHIEDRMQRNFEQRRMNTEPSQENEVDQDEAEGEPDSELKDVNVDDENDSHIEDAANEGSNISENGRLEDSTENTDIVIDSQSLVDDGIPLQTNIEENENTTLNVMKMDETHNEDVKVDEEKQTETENQSLNDQGSSKGDSD</sequence>
<evidence type="ECO:0000256" key="3">
    <source>
        <dbReference type="ARBA" id="ARBA00010386"/>
    </source>
</evidence>
<proteinExistence type="inferred from homology"/>
<accession>A0AAN7ZUJ0</accession>
<keyword evidence="14 21" id="KW-0175">Coiled coil</keyword>
<evidence type="ECO:0000256" key="8">
    <source>
        <dbReference type="ARBA" id="ARBA00022664"/>
    </source>
</evidence>
<feature type="region of interest" description="Disordered" evidence="22">
    <location>
        <begin position="285"/>
        <end position="351"/>
    </location>
</feature>
<evidence type="ECO:0000256" key="15">
    <source>
        <dbReference type="ARBA" id="ARBA00023125"/>
    </source>
</evidence>
<dbReference type="AlphaFoldDB" id="A0AAN7ZUJ0"/>
<comment type="caution">
    <text evidence="25">The sequence shown here is derived from an EMBL/GenBank/DDBJ whole genome shotgun (WGS) entry which is preliminary data.</text>
</comment>
<comment type="subunit">
    <text evidence="20">Found in a mRNA splicing-dependent exon junction complex (EJC). Found in a complex with SR proteins. Found in a mRNP complex with RNPS1. Component of the PSAP complex consisting of RNPS1, SAP18 and PNN. Interacts with PNISR, CTBP1, CTBP2, KRT8, KRT18, KRT19, PS1D/PNO40, PPIG, RNPS1, SFRS4 and SRRM2. Identified in the spliceosome C complex.</text>
</comment>
<name>A0AAN7ZUJ0_9COLE</name>
<evidence type="ECO:0000256" key="4">
    <source>
        <dbReference type="ARBA" id="ARBA00020056"/>
    </source>
</evidence>
<evidence type="ECO:0000256" key="7">
    <source>
        <dbReference type="ARBA" id="ARBA00022553"/>
    </source>
</evidence>
<evidence type="ECO:0000256" key="19">
    <source>
        <dbReference type="ARBA" id="ARBA00023242"/>
    </source>
</evidence>
<evidence type="ECO:0000313" key="25">
    <source>
        <dbReference type="EMBL" id="KAK5648606.1"/>
    </source>
</evidence>
<gene>
    <name evidence="25" type="ORF">RI129_003498</name>
</gene>
<dbReference type="PANTHER" id="PTHR12707:SF0">
    <property type="entry name" value="PININ"/>
    <property type="match status" value="1"/>
</dbReference>
<evidence type="ECO:0000256" key="22">
    <source>
        <dbReference type="SAM" id="MobiDB-lite"/>
    </source>
</evidence>
<reference evidence="25 26" key="1">
    <citation type="journal article" date="2024" name="Insects">
        <title>An Improved Chromosome-Level Genome Assembly of the Firefly Pyrocoelia pectoralis.</title>
        <authorList>
            <person name="Fu X."/>
            <person name="Meyer-Rochow V.B."/>
            <person name="Ballantyne L."/>
            <person name="Zhu X."/>
        </authorList>
    </citation>
    <scope>NUCLEOTIDE SEQUENCE [LARGE SCALE GENOMIC DNA]</scope>
    <source>
        <strain evidence="25">XCY_ONT2</strain>
    </source>
</reference>
<evidence type="ECO:0000256" key="1">
    <source>
        <dbReference type="ARBA" id="ARBA00004324"/>
    </source>
</evidence>
<evidence type="ECO:0000256" key="21">
    <source>
        <dbReference type="SAM" id="Coils"/>
    </source>
</evidence>
<evidence type="ECO:0000256" key="11">
    <source>
        <dbReference type="ARBA" id="ARBA00022949"/>
    </source>
</evidence>
<keyword evidence="18" id="KW-0508">mRNA splicing</keyword>
<evidence type="ECO:0000256" key="9">
    <source>
        <dbReference type="ARBA" id="ARBA00022728"/>
    </source>
</evidence>
<dbReference type="InterPro" id="IPR039853">
    <property type="entry name" value="Pinin"/>
</dbReference>
<dbReference type="GO" id="GO:0003677">
    <property type="term" value="F:DNA binding"/>
    <property type="evidence" value="ECO:0007669"/>
    <property type="project" value="UniProtKB-KW"/>
</dbReference>
<evidence type="ECO:0000256" key="14">
    <source>
        <dbReference type="ARBA" id="ARBA00023054"/>
    </source>
</evidence>
<evidence type="ECO:0000256" key="6">
    <source>
        <dbReference type="ARBA" id="ARBA00022499"/>
    </source>
</evidence>
<keyword evidence="5" id="KW-0488">Methylation</keyword>
<dbReference type="Pfam" id="PF04696">
    <property type="entry name" value="Pinin_SDK_memA"/>
    <property type="match status" value="1"/>
</dbReference>
<feature type="compositionally biased region" description="Basic and acidic residues" evidence="22">
    <location>
        <begin position="314"/>
        <end position="331"/>
    </location>
</feature>